<dbReference type="EMBL" id="LAZR01002548">
    <property type="protein sequence ID" value="KKN28620.1"/>
    <property type="molecule type" value="Genomic_DNA"/>
</dbReference>
<accession>A0A0F9P9U3</accession>
<evidence type="ECO:0000313" key="1">
    <source>
        <dbReference type="EMBL" id="KKN28620.1"/>
    </source>
</evidence>
<comment type="caution">
    <text evidence="1">The sequence shown here is derived from an EMBL/GenBank/DDBJ whole genome shotgun (WGS) entry which is preliminary data.</text>
</comment>
<gene>
    <name evidence="1" type="ORF">LCGC14_0852650</name>
</gene>
<name>A0A0F9P9U3_9ZZZZ</name>
<dbReference type="AlphaFoldDB" id="A0A0F9P9U3"/>
<sequence length="120" mass="14274">MKPEFRIIKDLKKDYTRKERIGKVRYPRYKAELKLNDKKINFSEHDEGCGNLTYTETEFDEFVKIPKNRLEYGEDYTAQNGDLVILRYKILSKNRKILTSIQIIGNSKDKKERKVGVKIK</sequence>
<proteinExistence type="predicted"/>
<organism evidence="1">
    <name type="scientific">marine sediment metagenome</name>
    <dbReference type="NCBI Taxonomy" id="412755"/>
    <lineage>
        <taxon>unclassified sequences</taxon>
        <taxon>metagenomes</taxon>
        <taxon>ecological metagenomes</taxon>
    </lineage>
</organism>
<reference evidence="1" key="1">
    <citation type="journal article" date="2015" name="Nature">
        <title>Complex archaea that bridge the gap between prokaryotes and eukaryotes.</title>
        <authorList>
            <person name="Spang A."/>
            <person name="Saw J.H."/>
            <person name="Jorgensen S.L."/>
            <person name="Zaremba-Niedzwiedzka K."/>
            <person name="Martijn J."/>
            <person name="Lind A.E."/>
            <person name="van Eijk R."/>
            <person name="Schleper C."/>
            <person name="Guy L."/>
            <person name="Ettema T.J."/>
        </authorList>
    </citation>
    <scope>NUCLEOTIDE SEQUENCE</scope>
</reference>
<protein>
    <submittedName>
        <fullName evidence="1">Uncharacterized protein</fullName>
    </submittedName>
</protein>